<dbReference type="RefSeq" id="XP_002946500.1">
    <property type="nucleotide sequence ID" value="XM_002946454.1"/>
</dbReference>
<dbReference type="InParanoid" id="D8TJT7"/>
<proteinExistence type="predicted"/>
<keyword evidence="2" id="KW-1185">Reference proteome</keyword>
<dbReference type="KEGG" id="vcn:VOLCADRAFT_103085"/>
<dbReference type="OrthoDB" id="558610at2759"/>
<evidence type="ECO:0000313" key="2">
    <source>
        <dbReference type="Proteomes" id="UP000001058"/>
    </source>
</evidence>
<accession>D8TJT7</accession>
<gene>
    <name evidence="1" type="ORF">VOLCADRAFT_103085</name>
</gene>
<feature type="non-terminal residue" evidence="1">
    <location>
        <position position="226"/>
    </location>
</feature>
<dbReference type="Proteomes" id="UP000001058">
    <property type="component" value="Unassembled WGS sequence"/>
</dbReference>
<dbReference type="GeneID" id="9617897"/>
<evidence type="ECO:0000313" key="1">
    <source>
        <dbReference type="EMBL" id="EFJ52427.1"/>
    </source>
</evidence>
<protein>
    <submittedName>
        <fullName evidence="1">Uncharacterized protein</fullName>
    </submittedName>
</protein>
<dbReference type="AlphaFoldDB" id="D8TJT7"/>
<name>D8TJT7_VOLCA</name>
<dbReference type="EMBL" id="GL378324">
    <property type="protein sequence ID" value="EFJ52427.1"/>
    <property type="molecule type" value="Genomic_DNA"/>
</dbReference>
<organism evidence="2">
    <name type="scientific">Volvox carteri f. nagariensis</name>
    <dbReference type="NCBI Taxonomy" id="3068"/>
    <lineage>
        <taxon>Eukaryota</taxon>
        <taxon>Viridiplantae</taxon>
        <taxon>Chlorophyta</taxon>
        <taxon>core chlorophytes</taxon>
        <taxon>Chlorophyceae</taxon>
        <taxon>CS clade</taxon>
        <taxon>Chlamydomonadales</taxon>
        <taxon>Volvocaceae</taxon>
        <taxon>Volvox</taxon>
    </lineage>
</organism>
<sequence length="226" mass="25445">MDLEEERAACIARNEAKLAELGLLHSPPKSNKITSTGLKSRRLRRRIDQAVQPAVDLVRPTSRHSRREVTAITGTVTTEESEEDCELKSAHERMEAIQNVPEPSQGDLPGLQGIPVEVREMASKIGFEIGSRPFQLFYTAYEKWKSDFKPAFNSPGSAKATMDMFSTLYEMGFRERDLLDQQQVNRVSLKTFKESVKPKMVHMVPPNFINGLEAAFEAVANPNPRK</sequence>
<reference evidence="1 2" key="1">
    <citation type="journal article" date="2010" name="Science">
        <title>Genomic analysis of organismal complexity in the multicellular green alga Volvox carteri.</title>
        <authorList>
            <person name="Prochnik S.E."/>
            <person name="Umen J."/>
            <person name="Nedelcu A.M."/>
            <person name="Hallmann A."/>
            <person name="Miller S.M."/>
            <person name="Nishii I."/>
            <person name="Ferris P."/>
            <person name="Kuo A."/>
            <person name="Mitros T."/>
            <person name="Fritz-Laylin L.K."/>
            <person name="Hellsten U."/>
            <person name="Chapman J."/>
            <person name="Simakov O."/>
            <person name="Rensing S.A."/>
            <person name="Terry A."/>
            <person name="Pangilinan J."/>
            <person name="Kapitonov V."/>
            <person name="Jurka J."/>
            <person name="Salamov A."/>
            <person name="Shapiro H."/>
            <person name="Schmutz J."/>
            <person name="Grimwood J."/>
            <person name="Lindquist E."/>
            <person name="Lucas S."/>
            <person name="Grigoriev I.V."/>
            <person name="Schmitt R."/>
            <person name="Kirk D."/>
            <person name="Rokhsar D.S."/>
        </authorList>
    </citation>
    <scope>NUCLEOTIDE SEQUENCE [LARGE SCALE GENOMIC DNA]</scope>
    <source>
        <strain evidence="2">f. Nagariensis / Eve</strain>
    </source>
</reference>